<dbReference type="GO" id="GO:0045010">
    <property type="term" value="P:actin nucleation"/>
    <property type="evidence" value="ECO:0007669"/>
    <property type="project" value="InterPro"/>
</dbReference>
<evidence type="ECO:0000256" key="1">
    <source>
        <dbReference type="SAM" id="MobiDB-lite"/>
    </source>
</evidence>
<proteinExistence type="predicted"/>
<dbReference type="GO" id="GO:0051295">
    <property type="term" value="P:establishment of meiotic spindle localization"/>
    <property type="evidence" value="ECO:0007669"/>
    <property type="project" value="TreeGrafter"/>
</dbReference>
<feature type="compositionally biased region" description="Low complexity" evidence="1">
    <location>
        <begin position="210"/>
        <end position="221"/>
    </location>
</feature>
<dbReference type="GO" id="GO:0040038">
    <property type="term" value="P:polar body extrusion after meiotic divisions"/>
    <property type="evidence" value="ECO:0007669"/>
    <property type="project" value="TreeGrafter"/>
</dbReference>
<dbReference type="PANTHER" id="PTHR21345">
    <property type="entry name" value="SPIRE"/>
    <property type="match status" value="1"/>
</dbReference>
<dbReference type="GO" id="GO:0048193">
    <property type="term" value="P:Golgi vesicle transport"/>
    <property type="evidence" value="ECO:0007669"/>
    <property type="project" value="TreeGrafter"/>
</dbReference>
<name>A0A813W4V2_9BILA</name>
<dbReference type="GO" id="GO:0005938">
    <property type="term" value="C:cell cortex"/>
    <property type="evidence" value="ECO:0007669"/>
    <property type="project" value="TreeGrafter"/>
</dbReference>
<dbReference type="InterPro" id="IPR029901">
    <property type="entry name" value="Spire"/>
</dbReference>
<gene>
    <name evidence="2" type="ORF">ZHD862_LOCUS5107</name>
</gene>
<comment type="caution">
    <text evidence="2">The sequence shown here is derived from an EMBL/GenBank/DDBJ whole genome shotgun (WGS) entry which is preliminary data.</text>
</comment>
<dbReference type="GO" id="GO:0030041">
    <property type="term" value="P:actin filament polymerization"/>
    <property type="evidence" value="ECO:0007669"/>
    <property type="project" value="TreeGrafter"/>
</dbReference>
<evidence type="ECO:0000313" key="3">
    <source>
        <dbReference type="Proteomes" id="UP000663864"/>
    </source>
</evidence>
<dbReference type="AlphaFoldDB" id="A0A813W4V2"/>
<organism evidence="2 3">
    <name type="scientific">Rotaria sordida</name>
    <dbReference type="NCBI Taxonomy" id="392033"/>
    <lineage>
        <taxon>Eukaryota</taxon>
        <taxon>Metazoa</taxon>
        <taxon>Spiralia</taxon>
        <taxon>Gnathifera</taxon>
        <taxon>Rotifera</taxon>
        <taxon>Eurotatoria</taxon>
        <taxon>Bdelloidea</taxon>
        <taxon>Philodinida</taxon>
        <taxon>Philodinidae</taxon>
        <taxon>Rotaria</taxon>
    </lineage>
</organism>
<dbReference type="GO" id="GO:0003779">
    <property type="term" value="F:actin binding"/>
    <property type="evidence" value="ECO:0007669"/>
    <property type="project" value="InterPro"/>
</dbReference>
<dbReference type="GO" id="GO:0008017">
    <property type="term" value="F:microtubule binding"/>
    <property type="evidence" value="ECO:0007669"/>
    <property type="project" value="TreeGrafter"/>
</dbReference>
<dbReference type="Proteomes" id="UP000663864">
    <property type="component" value="Unassembled WGS sequence"/>
</dbReference>
<evidence type="ECO:0000313" key="2">
    <source>
        <dbReference type="EMBL" id="CAF0855652.1"/>
    </source>
</evidence>
<dbReference type="GO" id="GO:0030659">
    <property type="term" value="C:cytoplasmic vesicle membrane"/>
    <property type="evidence" value="ECO:0007669"/>
    <property type="project" value="TreeGrafter"/>
</dbReference>
<feature type="region of interest" description="Disordered" evidence="1">
    <location>
        <begin position="190"/>
        <end position="221"/>
    </location>
</feature>
<dbReference type="EMBL" id="CAJNOT010000131">
    <property type="protein sequence ID" value="CAF0855652.1"/>
    <property type="molecule type" value="Genomic_DNA"/>
</dbReference>
<sequence length="319" mass="36503">MQLQERILQLMKNNSDTLSLTYTEFCHIRNVITRAELENLLFNEKLYTEVANSKLCFTCRKVHFNLLTFTFGIQCNVCKQKVCRNCVTQIALPKERLNDLPIQAFTPLTLTKSLLDADRCHSLDVQSPLTPTMNYINYDDYGSRRCSTPGNAHKQSNTTKWQTEPIDICTDCFFLLQQIREKFRQRHISPTITKHSVSPKSSSFNRSHQLSSRSTSNYNLSTSSSTSSIATLLAQQQQRSLMFTTNSIYSNLKQTKSAQDLSVQNLSLNNDLLQTSTTTTATTDAINNDINEKVSLSRHNLFLKLQPTYDIKFDNIKTR</sequence>
<dbReference type="PANTHER" id="PTHR21345:SF3">
    <property type="entry name" value="PROTEIN SPIRE"/>
    <property type="match status" value="1"/>
</dbReference>
<dbReference type="GO" id="GO:0051639">
    <property type="term" value="P:actin filament network formation"/>
    <property type="evidence" value="ECO:0007669"/>
    <property type="project" value="TreeGrafter"/>
</dbReference>
<accession>A0A813W4V2</accession>
<dbReference type="GO" id="GO:0036089">
    <property type="term" value="P:cleavage furrow formation"/>
    <property type="evidence" value="ECO:0007669"/>
    <property type="project" value="TreeGrafter"/>
</dbReference>
<reference evidence="2" key="1">
    <citation type="submission" date="2021-02" db="EMBL/GenBank/DDBJ databases">
        <authorList>
            <person name="Nowell W R."/>
        </authorList>
    </citation>
    <scope>NUCLEOTIDE SEQUENCE</scope>
</reference>
<protein>
    <submittedName>
        <fullName evidence="2">Uncharacterized protein</fullName>
    </submittedName>
</protein>
<feature type="compositionally biased region" description="Polar residues" evidence="1">
    <location>
        <begin position="190"/>
        <end position="209"/>
    </location>
</feature>